<comment type="caution">
    <text evidence="6">The sequence shown here is derived from an EMBL/GenBank/DDBJ whole genome shotgun (WGS) entry which is preliminary data.</text>
</comment>
<protein>
    <submittedName>
        <fullName evidence="6">HTH-type transcriptional regulator PgrR</fullName>
    </submittedName>
</protein>
<evidence type="ECO:0000313" key="6">
    <source>
        <dbReference type="EMBL" id="CAG9173475.1"/>
    </source>
</evidence>
<dbReference type="InterPro" id="IPR005119">
    <property type="entry name" value="LysR_subst-bd"/>
</dbReference>
<dbReference type="Gene3D" id="3.40.190.290">
    <property type="match status" value="1"/>
</dbReference>
<keyword evidence="3" id="KW-0238">DNA-binding</keyword>
<keyword evidence="7" id="KW-1185">Reference proteome</keyword>
<dbReference type="PANTHER" id="PTHR30537:SF5">
    <property type="entry name" value="HTH-TYPE TRANSCRIPTIONAL ACTIVATOR TTDR-RELATED"/>
    <property type="match status" value="1"/>
</dbReference>
<dbReference type="PANTHER" id="PTHR30537">
    <property type="entry name" value="HTH-TYPE TRANSCRIPTIONAL REGULATOR"/>
    <property type="match status" value="1"/>
</dbReference>
<evidence type="ECO:0000313" key="7">
    <source>
        <dbReference type="Proteomes" id="UP000727654"/>
    </source>
</evidence>
<organism evidence="6 7">
    <name type="scientific">Cupriavidus laharis</name>
    <dbReference type="NCBI Taxonomy" id="151654"/>
    <lineage>
        <taxon>Bacteria</taxon>
        <taxon>Pseudomonadati</taxon>
        <taxon>Pseudomonadota</taxon>
        <taxon>Betaproteobacteria</taxon>
        <taxon>Burkholderiales</taxon>
        <taxon>Burkholderiaceae</taxon>
        <taxon>Cupriavidus</taxon>
    </lineage>
</organism>
<dbReference type="InterPro" id="IPR058163">
    <property type="entry name" value="LysR-type_TF_proteobact-type"/>
</dbReference>
<dbReference type="Pfam" id="PF00126">
    <property type="entry name" value="HTH_1"/>
    <property type="match status" value="1"/>
</dbReference>
<evidence type="ECO:0000256" key="1">
    <source>
        <dbReference type="ARBA" id="ARBA00009437"/>
    </source>
</evidence>
<dbReference type="Pfam" id="PF03466">
    <property type="entry name" value="LysR_substrate"/>
    <property type="match status" value="1"/>
</dbReference>
<evidence type="ECO:0000259" key="5">
    <source>
        <dbReference type="PROSITE" id="PS50931"/>
    </source>
</evidence>
<evidence type="ECO:0000256" key="3">
    <source>
        <dbReference type="ARBA" id="ARBA00023125"/>
    </source>
</evidence>
<dbReference type="SUPFAM" id="SSF46785">
    <property type="entry name" value="Winged helix' DNA-binding domain"/>
    <property type="match status" value="1"/>
</dbReference>
<proteinExistence type="inferred from homology"/>
<evidence type="ECO:0000256" key="4">
    <source>
        <dbReference type="ARBA" id="ARBA00023163"/>
    </source>
</evidence>
<dbReference type="InterPro" id="IPR036390">
    <property type="entry name" value="WH_DNA-bd_sf"/>
</dbReference>
<sequence length="330" mass="36265">MKVGASIVQRLHCFIFLARLSKLFQILNTGMEFNDLAAFVSVARAGGFRDAARISGVSASSLSIAVRRLEAKLGLRLLNRTTRSVAPTEAGLRLLERLTPLFSEMESALDVLNAFRDKPSGTLKLNVPSSAAWTVLPAILPPFLEAYPDIRVEVVVEDGFVDVLAIGCDAGIRYEERLEQDMVAIPIGPRVQCFATAATPGYLDKHGRLEHPRDLLSHVCLRGQFASGATPPWVFERDGEALRLDPPHRLLIRPAASIDLAISAALAGVGVIHIFEGKLRPYLENGALEPILEPWWQRFAGPFLYYPGRRHLPAPLRAFVDFLKAKGEQG</sequence>
<feature type="domain" description="HTH lysR-type" evidence="5">
    <location>
        <begin position="31"/>
        <end position="88"/>
    </location>
</feature>
<dbReference type="InterPro" id="IPR036388">
    <property type="entry name" value="WH-like_DNA-bd_sf"/>
</dbReference>
<comment type="similarity">
    <text evidence="1">Belongs to the LysR transcriptional regulatory family.</text>
</comment>
<keyword evidence="2" id="KW-0805">Transcription regulation</keyword>
<accession>A0ABM8X0T8</accession>
<dbReference type="CDD" id="cd08474">
    <property type="entry name" value="PBP2_CrgA_like_5"/>
    <property type="match status" value="1"/>
</dbReference>
<dbReference type="EMBL" id="CAJZAI010000005">
    <property type="protein sequence ID" value="CAG9173475.1"/>
    <property type="molecule type" value="Genomic_DNA"/>
</dbReference>
<name>A0ABM8X0T8_9BURK</name>
<evidence type="ECO:0000256" key="2">
    <source>
        <dbReference type="ARBA" id="ARBA00023015"/>
    </source>
</evidence>
<reference evidence="6 7" key="1">
    <citation type="submission" date="2021-08" db="EMBL/GenBank/DDBJ databases">
        <authorList>
            <person name="Peeters C."/>
        </authorList>
    </citation>
    <scope>NUCLEOTIDE SEQUENCE [LARGE SCALE GENOMIC DNA]</scope>
    <source>
        <strain evidence="6 7">LMG 23992</strain>
    </source>
</reference>
<dbReference type="Gene3D" id="1.10.10.10">
    <property type="entry name" value="Winged helix-like DNA-binding domain superfamily/Winged helix DNA-binding domain"/>
    <property type="match status" value="1"/>
</dbReference>
<dbReference type="PROSITE" id="PS50931">
    <property type="entry name" value="HTH_LYSR"/>
    <property type="match status" value="1"/>
</dbReference>
<dbReference type="InterPro" id="IPR000847">
    <property type="entry name" value="LysR_HTH_N"/>
</dbReference>
<gene>
    <name evidence="6" type="primary">pgrR_3</name>
    <name evidence="6" type="ORF">LMG23992_02464</name>
</gene>
<dbReference type="SUPFAM" id="SSF53850">
    <property type="entry name" value="Periplasmic binding protein-like II"/>
    <property type="match status" value="1"/>
</dbReference>
<dbReference type="Proteomes" id="UP000727654">
    <property type="component" value="Unassembled WGS sequence"/>
</dbReference>
<keyword evidence="4" id="KW-0804">Transcription</keyword>